<feature type="transmembrane region" description="Helical" evidence="1">
    <location>
        <begin position="20"/>
        <end position="39"/>
    </location>
</feature>
<evidence type="ECO:0000313" key="2">
    <source>
        <dbReference type="EMBL" id="CUK02853.1"/>
    </source>
</evidence>
<dbReference type="EMBL" id="CYUD01000007">
    <property type="protein sequence ID" value="CUK02853.1"/>
    <property type="molecule type" value="Genomic_DNA"/>
</dbReference>
<keyword evidence="1" id="KW-1133">Transmembrane helix</keyword>
<protein>
    <submittedName>
        <fullName evidence="2">Uncharacterized protein</fullName>
    </submittedName>
</protein>
<keyword evidence="1" id="KW-0472">Membrane</keyword>
<dbReference type="STRING" id="1715692.RUE5091_02417"/>
<proteinExistence type="predicted"/>
<dbReference type="AlphaFoldDB" id="A0A0P1IIA5"/>
<organism evidence="2 3">
    <name type="scientific">Ruegeria denitrificans</name>
    <dbReference type="NCBI Taxonomy" id="1715692"/>
    <lineage>
        <taxon>Bacteria</taxon>
        <taxon>Pseudomonadati</taxon>
        <taxon>Pseudomonadota</taxon>
        <taxon>Alphaproteobacteria</taxon>
        <taxon>Rhodobacterales</taxon>
        <taxon>Roseobacteraceae</taxon>
        <taxon>Ruegeria</taxon>
    </lineage>
</organism>
<evidence type="ECO:0000256" key="1">
    <source>
        <dbReference type="SAM" id="Phobius"/>
    </source>
</evidence>
<keyword evidence="1" id="KW-0812">Transmembrane</keyword>
<gene>
    <name evidence="2" type="ORF">RUE5091_02417</name>
</gene>
<sequence>MLRFSDVNWSTFGKPNNLSSWVASWLGLVFVLWLIYLAVGFKPWMLVIPLVQIVHFKFSWLTRNED</sequence>
<name>A0A0P1IIA5_9RHOB</name>
<evidence type="ECO:0000313" key="3">
    <source>
        <dbReference type="Proteomes" id="UP000051260"/>
    </source>
</evidence>
<accession>A0A0P1IIA5</accession>
<keyword evidence="3" id="KW-1185">Reference proteome</keyword>
<reference evidence="3" key="1">
    <citation type="submission" date="2015-09" db="EMBL/GenBank/DDBJ databases">
        <authorList>
            <person name="Rodrigo-Torres L."/>
            <person name="Arahal D.R."/>
        </authorList>
    </citation>
    <scope>NUCLEOTIDE SEQUENCE [LARGE SCALE GENOMIC DNA]</scope>
    <source>
        <strain evidence="3">CECT 5091</strain>
    </source>
</reference>
<dbReference type="Proteomes" id="UP000051260">
    <property type="component" value="Unassembled WGS sequence"/>
</dbReference>